<evidence type="ECO:0000256" key="11">
    <source>
        <dbReference type="ARBA" id="ARBA00023136"/>
    </source>
</evidence>
<dbReference type="Pfam" id="PF02518">
    <property type="entry name" value="HATPase_c"/>
    <property type="match status" value="1"/>
</dbReference>
<evidence type="ECO:0000256" key="7">
    <source>
        <dbReference type="ARBA" id="ARBA00022692"/>
    </source>
</evidence>
<evidence type="ECO:0000256" key="3">
    <source>
        <dbReference type="ARBA" id="ARBA00012438"/>
    </source>
</evidence>
<name>A0A4P9C7L7_EUBML</name>
<keyword evidence="9 12" id="KW-1133">Transmembrane helix</keyword>
<keyword evidence="15" id="KW-1185">Reference proteome</keyword>
<evidence type="ECO:0000256" key="9">
    <source>
        <dbReference type="ARBA" id="ARBA00022989"/>
    </source>
</evidence>
<dbReference type="Proteomes" id="UP000218387">
    <property type="component" value="Chromosome"/>
</dbReference>
<dbReference type="AlphaFoldDB" id="A0A4P9C7L7"/>
<evidence type="ECO:0000313" key="14">
    <source>
        <dbReference type="EMBL" id="QCT71460.1"/>
    </source>
</evidence>
<keyword evidence="8 14" id="KW-0418">Kinase</keyword>
<evidence type="ECO:0000256" key="4">
    <source>
        <dbReference type="ARBA" id="ARBA00022475"/>
    </source>
</evidence>
<dbReference type="FunFam" id="3.30.565.10:FF:000006">
    <property type="entry name" value="Sensor histidine kinase WalK"/>
    <property type="match status" value="1"/>
</dbReference>
<dbReference type="Pfam" id="PF00512">
    <property type="entry name" value="HisKA"/>
    <property type="match status" value="1"/>
</dbReference>
<sequence>MNGPVKGMRKRQVSTVLQEWISIAVMSILTAAFAVLVFALTDRDTGMMLRAAAVIFAVAFWGIFYVFQLICRRRFVSFADELCSSLDSLIQNEGIQSFNLEEETLSSKVQMKLNQLYDITNAATQESSEQKQAVQRIISDISHQLKTPIANIKMYADTVTNPQVPEEKRLFFLDGLQNQVEKLDFLIQVLTKISRLENGQIVLKAERQVFYPTLAQAISGITMPAEKKGITVNVVCDETLELYHDTKWTAEALFNLLENAVKYTPEGGKVSVSAEQWEMYTKIEIADTGIGVSETHINDIFKRFYRESKVHSTPGIGVGLYLAREIIGKEQGYIKVASREGEGSVFSVFLPNQAG</sequence>
<dbReference type="InterPro" id="IPR003594">
    <property type="entry name" value="HATPase_dom"/>
</dbReference>
<gene>
    <name evidence="14" type="ORF">CPZ25_008995</name>
</gene>
<keyword evidence="4" id="KW-1003">Cell membrane</keyword>
<dbReference type="GO" id="GO:0000155">
    <property type="term" value="F:phosphorelay sensor kinase activity"/>
    <property type="evidence" value="ECO:0007669"/>
    <property type="project" value="InterPro"/>
</dbReference>
<evidence type="ECO:0000313" key="15">
    <source>
        <dbReference type="Proteomes" id="UP000218387"/>
    </source>
</evidence>
<evidence type="ECO:0000256" key="2">
    <source>
        <dbReference type="ARBA" id="ARBA00004651"/>
    </source>
</evidence>
<dbReference type="InterPro" id="IPR003661">
    <property type="entry name" value="HisK_dim/P_dom"/>
</dbReference>
<evidence type="ECO:0000256" key="1">
    <source>
        <dbReference type="ARBA" id="ARBA00000085"/>
    </source>
</evidence>
<evidence type="ECO:0000259" key="13">
    <source>
        <dbReference type="PROSITE" id="PS50109"/>
    </source>
</evidence>
<dbReference type="InterPro" id="IPR005467">
    <property type="entry name" value="His_kinase_dom"/>
</dbReference>
<organism evidence="14 15">
    <name type="scientific">Eubacterium maltosivorans</name>
    <dbReference type="NCBI Taxonomy" id="2041044"/>
    <lineage>
        <taxon>Bacteria</taxon>
        <taxon>Bacillati</taxon>
        <taxon>Bacillota</taxon>
        <taxon>Clostridia</taxon>
        <taxon>Eubacteriales</taxon>
        <taxon>Eubacteriaceae</taxon>
        <taxon>Eubacterium</taxon>
    </lineage>
</organism>
<dbReference type="InterPro" id="IPR036097">
    <property type="entry name" value="HisK_dim/P_sf"/>
</dbReference>
<accession>A0A4P9C7L7</accession>
<protein>
    <recommendedName>
        <fullName evidence="3">histidine kinase</fullName>
        <ecNumber evidence="3">2.7.13.3</ecNumber>
    </recommendedName>
</protein>
<dbReference type="Gene3D" id="3.30.565.10">
    <property type="entry name" value="Histidine kinase-like ATPase, C-terminal domain"/>
    <property type="match status" value="1"/>
</dbReference>
<dbReference type="EMBL" id="CP029487">
    <property type="protein sequence ID" value="QCT71460.1"/>
    <property type="molecule type" value="Genomic_DNA"/>
</dbReference>
<evidence type="ECO:0000256" key="6">
    <source>
        <dbReference type="ARBA" id="ARBA00022679"/>
    </source>
</evidence>
<dbReference type="PANTHER" id="PTHR45453:SF2">
    <property type="entry name" value="HISTIDINE KINASE"/>
    <property type="match status" value="1"/>
</dbReference>
<keyword evidence="11 12" id="KW-0472">Membrane</keyword>
<comment type="subcellular location">
    <subcellularLocation>
        <location evidence="2">Cell membrane</location>
        <topology evidence="2">Multi-pass membrane protein</topology>
    </subcellularLocation>
</comment>
<dbReference type="SMART" id="SM00387">
    <property type="entry name" value="HATPase_c"/>
    <property type="match status" value="1"/>
</dbReference>
<reference evidence="14 15" key="1">
    <citation type="submission" date="2018-05" db="EMBL/GenBank/DDBJ databases">
        <title>Genome comparison of Eubacterium sp.</title>
        <authorList>
            <person name="Feng Y."/>
            <person name="Sanchez-Andrea I."/>
            <person name="Stams A.J.M."/>
            <person name="De Vos W.M."/>
        </authorList>
    </citation>
    <scope>NUCLEOTIDE SEQUENCE [LARGE SCALE GENOMIC DNA]</scope>
    <source>
        <strain evidence="14 15">YI</strain>
    </source>
</reference>
<comment type="catalytic activity">
    <reaction evidence="1">
        <text>ATP + protein L-histidine = ADP + protein N-phospho-L-histidine.</text>
        <dbReference type="EC" id="2.7.13.3"/>
    </reaction>
</comment>
<keyword evidence="7 12" id="KW-0812">Transmembrane</keyword>
<dbReference type="PROSITE" id="PS50109">
    <property type="entry name" value="HIS_KIN"/>
    <property type="match status" value="1"/>
</dbReference>
<evidence type="ECO:0000256" key="12">
    <source>
        <dbReference type="SAM" id="Phobius"/>
    </source>
</evidence>
<dbReference type="GO" id="GO:0016036">
    <property type="term" value="P:cellular response to phosphate starvation"/>
    <property type="evidence" value="ECO:0007669"/>
    <property type="project" value="TreeGrafter"/>
</dbReference>
<dbReference type="SMART" id="SM00388">
    <property type="entry name" value="HisKA"/>
    <property type="match status" value="1"/>
</dbReference>
<dbReference type="SUPFAM" id="SSF47384">
    <property type="entry name" value="Homodimeric domain of signal transducing histidine kinase"/>
    <property type="match status" value="1"/>
</dbReference>
<evidence type="ECO:0000256" key="5">
    <source>
        <dbReference type="ARBA" id="ARBA00022553"/>
    </source>
</evidence>
<keyword evidence="6" id="KW-0808">Transferase</keyword>
<dbReference type="SUPFAM" id="SSF55874">
    <property type="entry name" value="ATPase domain of HSP90 chaperone/DNA topoisomerase II/histidine kinase"/>
    <property type="match status" value="1"/>
</dbReference>
<evidence type="ECO:0000256" key="10">
    <source>
        <dbReference type="ARBA" id="ARBA00023012"/>
    </source>
</evidence>
<dbReference type="KEGG" id="emt:CPZ25_008995"/>
<dbReference type="PRINTS" id="PR00344">
    <property type="entry name" value="BCTRLSENSOR"/>
</dbReference>
<dbReference type="InterPro" id="IPR004358">
    <property type="entry name" value="Sig_transdc_His_kin-like_C"/>
</dbReference>
<proteinExistence type="predicted"/>
<dbReference type="CDD" id="cd00082">
    <property type="entry name" value="HisKA"/>
    <property type="match status" value="1"/>
</dbReference>
<dbReference type="InterPro" id="IPR050351">
    <property type="entry name" value="BphY/WalK/GraS-like"/>
</dbReference>
<feature type="transmembrane region" description="Helical" evidence="12">
    <location>
        <begin position="20"/>
        <end position="41"/>
    </location>
</feature>
<dbReference type="InterPro" id="IPR036890">
    <property type="entry name" value="HATPase_C_sf"/>
</dbReference>
<evidence type="ECO:0000256" key="8">
    <source>
        <dbReference type="ARBA" id="ARBA00022777"/>
    </source>
</evidence>
<dbReference type="Gene3D" id="1.10.287.130">
    <property type="match status" value="1"/>
</dbReference>
<dbReference type="EC" id="2.7.13.3" evidence="3"/>
<dbReference type="GO" id="GO:0004721">
    <property type="term" value="F:phosphoprotein phosphatase activity"/>
    <property type="evidence" value="ECO:0007669"/>
    <property type="project" value="TreeGrafter"/>
</dbReference>
<dbReference type="GO" id="GO:0005886">
    <property type="term" value="C:plasma membrane"/>
    <property type="evidence" value="ECO:0007669"/>
    <property type="project" value="UniProtKB-SubCell"/>
</dbReference>
<feature type="transmembrane region" description="Helical" evidence="12">
    <location>
        <begin position="47"/>
        <end position="67"/>
    </location>
</feature>
<feature type="domain" description="Histidine kinase" evidence="13">
    <location>
        <begin position="140"/>
        <end position="354"/>
    </location>
</feature>
<keyword evidence="10" id="KW-0902">Two-component regulatory system</keyword>
<dbReference type="PANTHER" id="PTHR45453">
    <property type="entry name" value="PHOSPHATE REGULON SENSOR PROTEIN PHOR"/>
    <property type="match status" value="1"/>
</dbReference>
<keyword evidence="5" id="KW-0597">Phosphoprotein</keyword>